<evidence type="ECO:0000313" key="3">
    <source>
        <dbReference type="EMBL" id="KHO19916.1"/>
    </source>
</evidence>
<dbReference type="Proteomes" id="UP000031004">
    <property type="component" value="Unassembled WGS sequence"/>
</dbReference>
<name>A0ABR4YNS2_9MYCO</name>
<reference evidence="3 4" key="1">
    <citation type="submission" date="2014-11" db="EMBL/GenBank/DDBJ databases">
        <title>Mycobacterium setense Manresensis Genome.</title>
        <authorList>
            <person name="Rech G."/>
            <person name="Sumoy L."/>
        </authorList>
    </citation>
    <scope>NUCLEOTIDE SEQUENCE [LARGE SCALE GENOMIC DNA]</scope>
    <source>
        <strain evidence="3 4">Manresensis</strain>
    </source>
</reference>
<dbReference type="Pfam" id="PF17270">
    <property type="entry name" value="DUF5336"/>
    <property type="match status" value="1"/>
</dbReference>
<keyword evidence="2" id="KW-1133">Transmembrane helix</keyword>
<feature type="transmembrane region" description="Helical" evidence="2">
    <location>
        <begin position="62"/>
        <end position="82"/>
    </location>
</feature>
<feature type="region of interest" description="Disordered" evidence="1">
    <location>
        <begin position="202"/>
        <end position="248"/>
    </location>
</feature>
<organism evidence="3 4">
    <name type="scientific">Mycolicibacterium setense</name>
    <dbReference type="NCBI Taxonomy" id="431269"/>
    <lineage>
        <taxon>Bacteria</taxon>
        <taxon>Bacillati</taxon>
        <taxon>Actinomycetota</taxon>
        <taxon>Actinomycetes</taxon>
        <taxon>Mycobacteriales</taxon>
        <taxon>Mycobacteriaceae</taxon>
        <taxon>Mycolicibacterium</taxon>
    </lineage>
</organism>
<sequence length="248" mass="25244">MIVVNPLHRNLSIAVVVLGLAAYCVSFGPVADGGGNDWHVRFAVLAALVSAIGLLPKQAAGAWLPAVLATAGFLDAVSSVLGSSSDTSGWVLTTIAVLTGLQAVAAAVAWWRAPEAPAAATAAGGYEAYLDYYNQAVQQYYQHTAVAQPDSSQRSGYAQAYAQAYGQSQAQAPATGAAARVTQQAPQYGDYADLLSPQHDYGQTAAAAPTQSGGAVAPPGRAGAGTAQSPVPHVPQRADESARPGQPM</sequence>
<evidence type="ECO:0000313" key="4">
    <source>
        <dbReference type="Proteomes" id="UP000031004"/>
    </source>
</evidence>
<comment type="caution">
    <text evidence="3">The sequence shown here is derived from an EMBL/GenBank/DDBJ whole genome shotgun (WGS) entry which is preliminary data.</text>
</comment>
<evidence type="ECO:0000256" key="1">
    <source>
        <dbReference type="SAM" id="MobiDB-lite"/>
    </source>
</evidence>
<gene>
    <name evidence="3" type="ORF">QQ44_25105</name>
</gene>
<keyword evidence="4" id="KW-1185">Reference proteome</keyword>
<feature type="transmembrane region" description="Helical" evidence="2">
    <location>
        <begin position="12"/>
        <end position="31"/>
    </location>
</feature>
<feature type="transmembrane region" description="Helical" evidence="2">
    <location>
        <begin position="89"/>
        <end position="111"/>
    </location>
</feature>
<dbReference type="EMBL" id="JTLZ01000012">
    <property type="protein sequence ID" value="KHO19916.1"/>
    <property type="molecule type" value="Genomic_DNA"/>
</dbReference>
<dbReference type="InterPro" id="IPR035166">
    <property type="entry name" value="DUF5336"/>
</dbReference>
<proteinExistence type="predicted"/>
<feature type="compositionally biased region" description="Low complexity" evidence="1">
    <location>
        <begin position="213"/>
        <end position="227"/>
    </location>
</feature>
<evidence type="ECO:0000256" key="2">
    <source>
        <dbReference type="SAM" id="Phobius"/>
    </source>
</evidence>
<keyword evidence="2" id="KW-0812">Transmembrane</keyword>
<keyword evidence="2" id="KW-0472">Membrane</keyword>
<protein>
    <recommendedName>
        <fullName evidence="5">Transmembrane protein</fullName>
    </recommendedName>
</protein>
<evidence type="ECO:0008006" key="5">
    <source>
        <dbReference type="Google" id="ProtNLM"/>
    </source>
</evidence>
<accession>A0ABR4YNS2</accession>